<sequence>MAISVYRTRTHGDIEEFLAYVQSVMRNAVIWNGNIVFGDIVVSDEMKTNIVSMKHDCSEEENLRMHWQTRIAFSIIVGVVAGAFAFALTYQCYRDHQRRRTMPRVADESPPAEV</sequence>
<keyword evidence="1" id="KW-0812">Transmembrane</keyword>
<evidence type="ECO:0000256" key="1">
    <source>
        <dbReference type="SAM" id="Phobius"/>
    </source>
</evidence>
<evidence type="ECO:0000313" key="2">
    <source>
        <dbReference type="EMBL" id="KAL0474671.1"/>
    </source>
</evidence>
<dbReference type="EMBL" id="JAVLET010000001">
    <property type="protein sequence ID" value="KAL0474671.1"/>
    <property type="molecule type" value="Genomic_DNA"/>
</dbReference>
<evidence type="ECO:0000313" key="3">
    <source>
        <dbReference type="Proteomes" id="UP001451303"/>
    </source>
</evidence>
<keyword evidence="1" id="KW-0472">Membrane</keyword>
<keyword evidence="1" id="KW-1133">Transmembrane helix</keyword>
<name>A0ABR3DPU9_NEUIN</name>
<organism evidence="2 3">
    <name type="scientific">Neurospora intermedia</name>
    <dbReference type="NCBI Taxonomy" id="5142"/>
    <lineage>
        <taxon>Eukaryota</taxon>
        <taxon>Fungi</taxon>
        <taxon>Dikarya</taxon>
        <taxon>Ascomycota</taxon>
        <taxon>Pezizomycotina</taxon>
        <taxon>Sordariomycetes</taxon>
        <taxon>Sordariomycetidae</taxon>
        <taxon>Sordariales</taxon>
        <taxon>Sordariaceae</taxon>
        <taxon>Neurospora</taxon>
    </lineage>
</organism>
<gene>
    <name evidence="2" type="ORF">QR685DRAFT_567584</name>
</gene>
<reference evidence="2 3" key="1">
    <citation type="submission" date="2023-09" db="EMBL/GenBank/DDBJ databases">
        <title>Multi-omics analysis of a traditional fermented food reveals byproduct-associated fungal strains for waste-to-food upcycling.</title>
        <authorList>
            <consortium name="Lawrence Berkeley National Laboratory"/>
            <person name="Rekdal V.M."/>
            <person name="Villalobos-Escobedo J.M."/>
            <person name="Rodriguez-Valeron N."/>
            <person name="Garcia M.O."/>
            <person name="Vasquez D.P."/>
            <person name="Damayanti I."/>
            <person name="Sorensen P.M."/>
            <person name="Baidoo E.E."/>
            <person name="De Carvalho A.C."/>
            <person name="Riley R."/>
            <person name="Lipzen A."/>
            <person name="He G."/>
            <person name="Yan M."/>
            <person name="Haridas S."/>
            <person name="Daum C."/>
            <person name="Yoshinaga Y."/>
            <person name="Ng V."/>
            <person name="Grigoriev I.V."/>
            <person name="Munk R."/>
            <person name="Nuraida L."/>
            <person name="Wijaya C.H."/>
            <person name="Morales P.-C."/>
            <person name="Keasling J.D."/>
        </authorList>
    </citation>
    <scope>NUCLEOTIDE SEQUENCE [LARGE SCALE GENOMIC DNA]</scope>
    <source>
        <strain evidence="2 3">FGSC 2613</strain>
    </source>
</reference>
<comment type="caution">
    <text evidence="2">The sequence shown here is derived from an EMBL/GenBank/DDBJ whole genome shotgun (WGS) entry which is preliminary data.</text>
</comment>
<proteinExistence type="predicted"/>
<keyword evidence="3" id="KW-1185">Reference proteome</keyword>
<feature type="transmembrane region" description="Helical" evidence="1">
    <location>
        <begin position="71"/>
        <end position="93"/>
    </location>
</feature>
<dbReference type="Proteomes" id="UP001451303">
    <property type="component" value="Unassembled WGS sequence"/>
</dbReference>
<protein>
    <submittedName>
        <fullName evidence="2">Uncharacterized protein</fullName>
    </submittedName>
</protein>
<accession>A0ABR3DPU9</accession>